<dbReference type="InterPro" id="IPR007229">
    <property type="entry name" value="Nic_PRibTrfase-Fam"/>
</dbReference>
<dbReference type="SUPFAM" id="SSF51690">
    <property type="entry name" value="Nicotinate/Quinolinate PRTase C-terminal domain-like"/>
    <property type="match status" value="1"/>
</dbReference>
<evidence type="ECO:0000256" key="5">
    <source>
        <dbReference type="ARBA" id="ARBA00022598"/>
    </source>
</evidence>
<organism evidence="10 11">
    <name type="scientific">Candidatus Gallipaludibacter merdavium</name>
    <dbReference type="NCBI Taxonomy" id="2840839"/>
    <lineage>
        <taxon>Bacteria</taxon>
        <taxon>Pseudomonadati</taxon>
        <taxon>Bacteroidota</taxon>
        <taxon>Bacteroidia</taxon>
        <taxon>Bacteroidales</taxon>
        <taxon>Candidatus Gallipaludibacter</taxon>
    </lineage>
</organism>
<comment type="similarity">
    <text evidence="2 7">Belongs to the NAPRTase family.</text>
</comment>
<dbReference type="Pfam" id="PF17767">
    <property type="entry name" value="NAPRTase_N"/>
    <property type="match status" value="1"/>
</dbReference>
<comment type="PTM">
    <text evidence="7">Transiently phosphorylated on a His residue during the reaction cycle. Phosphorylation strongly increases the affinity for substrates and increases the rate of nicotinate D-ribonucleotide production. Dephosphorylation regenerates the low-affinity form of the enzyme, leading to product release.</text>
</comment>
<evidence type="ECO:0000256" key="6">
    <source>
        <dbReference type="ARBA" id="ARBA00022642"/>
    </source>
</evidence>
<reference evidence="10" key="2">
    <citation type="journal article" date="2021" name="PeerJ">
        <title>Extensive microbial diversity within the chicken gut microbiome revealed by metagenomics and culture.</title>
        <authorList>
            <person name="Gilroy R."/>
            <person name="Ravi A."/>
            <person name="Getino M."/>
            <person name="Pursley I."/>
            <person name="Horton D.L."/>
            <person name="Alikhan N.F."/>
            <person name="Baker D."/>
            <person name="Gharbi K."/>
            <person name="Hall N."/>
            <person name="Watson M."/>
            <person name="Adriaenssens E.M."/>
            <person name="Foster-Nyarko E."/>
            <person name="Jarju S."/>
            <person name="Secka A."/>
            <person name="Antonio M."/>
            <person name="Oren A."/>
            <person name="Chaudhuri R.R."/>
            <person name="La Ragione R."/>
            <person name="Hildebrand F."/>
            <person name="Pallen M.J."/>
        </authorList>
    </citation>
    <scope>NUCLEOTIDE SEQUENCE</scope>
    <source>
        <strain evidence="10">G3-3990</strain>
    </source>
</reference>
<protein>
    <recommendedName>
        <fullName evidence="3 7">Nicotinate phosphoribosyltransferase</fullName>
        <ecNumber evidence="3 7">6.3.4.21</ecNumber>
    </recommendedName>
</protein>
<dbReference type="Pfam" id="PF04095">
    <property type="entry name" value="NAPRTase"/>
    <property type="match status" value="1"/>
</dbReference>
<dbReference type="GO" id="GO:0016757">
    <property type="term" value="F:glycosyltransferase activity"/>
    <property type="evidence" value="ECO:0007669"/>
    <property type="project" value="UniProtKB-KW"/>
</dbReference>
<dbReference type="EC" id="6.3.4.21" evidence="3 7"/>
<dbReference type="InterPro" id="IPR036068">
    <property type="entry name" value="Nicotinate_pribotase-like_C"/>
</dbReference>
<dbReference type="PANTHER" id="PTHR11098:SF1">
    <property type="entry name" value="NICOTINATE PHOSPHORIBOSYLTRANSFERASE"/>
    <property type="match status" value="1"/>
</dbReference>
<dbReference type="GO" id="GO:0005829">
    <property type="term" value="C:cytosol"/>
    <property type="evidence" value="ECO:0007669"/>
    <property type="project" value="TreeGrafter"/>
</dbReference>
<dbReference type="PIRSF" id="PIRSF000484">
    <property type="entry name" value="NAPRT"/>
    <property type="match status" value="1"/>
</dbReference>
<sequence length="406" mass="46585">MKQIISHFTDDDLYKFTMCCAVIDNFPRARVKYSFTDRAGLVYPEGFADRLTEQIIMLENLAITDEEIDFMKRRCAFIPHWFYNYLKGYRFKREWVTARQDEQGHLLVDIEGSWADTILLEVKLLAIISELYYDMTGQSANLDYTSFYQKTYHKAERLLDVGCSFSDFGTRRRASFVAEDTAVKAMKDCSLSKEWKGRFVGTSNVYLAMKHDLLPVGTMAHEFVSAIGGMYGPQMANHIAMNSWRQTFRGALGVFLYDTFGWDIFSLNFSEDFANLFKGLRVDSGDNREQLQKIVEKYRSLGIDPKSKQVIFSNALDTDRAIEIQKYAQEWCQPSFGIGTHFTNDFEGVVPLNIVIKLTAVKITEAWPFYNDTCKLSEDDGKHTGKPEVIARFLAAINQNADVKLS</sequence>
<keyword evidence="10" id="KW-0808">Transferase</keyword>
<evidence type="ECO:0000256" key="4">
    <source>
        <dbReference type="ARBA" id="ARBA00022553"/>
    </source>
</evidence>
<proteinExistence type="inferred from homology"/>
<name>A0A9D9N5G1_9BACT</name>
<evidence type="ECO:0000259" key="9">
    <source>
        <dbReference type="Pfam" id="PF17767"/>
    </source>
</evidence>
<dbReference type="InterPro" id="IPR006406">
    <property type="entry name" value="Nic_PRibTrfase"/>
</dbReference>
<dbReference type="InterPro" id="IPR041525">
    <property type="entry name" value="N/Namide_PRibTrfase"/>
</dbReference>
<feature type="domain" description="Nicotinate/nicotinamide phosphoribosyltransferase" evidence="8">
    <location>
        <begin position="163"/>
        <end position="362"/>
    </location>
</feature>
<dbReference type="GO" id="GO:0034355">
    <property type="term" value="P:NAD+ biosynthetic process via the salvage pathway"/>
    <property type="evidence" value="ECO:0007669"/>
    <property type="project" value="TreeGrafter"/>
</dbReference>
<dbReference type="EMBL" id="JADIMG010000103">
    <property type="protein sequence ID" value="MBO8460893.1"/>
    <property type="molecule type" value="Genomic_DNA"/>
</dbReference>
<evidence type="ECO:0000256" key="3">
    <source>
        <dbReference type="ARBA" id="ARBA00013236"/>
    </source>
</evidence>
<evidence type="ECO:0000256" key="1">
    <source>
        <dbReference type="ARBA" id="ARBA00004952"/>
    </source>
</evidence>
<dbReference type="Proteomes" id="UP000823641">
    <property type="component" value="Unassembled WGS sequence"/>
</dbReference>
<comment type="caution">
    <text evidence="10">The sequence shown here is derived from an EMBL/GenBank/DDBJ whole genome shotgun (WGS) entry which is preliminary data.</text>
</comment>
<evidence type="ECO:0000259" key="8">
    <source>
        <dbReference type="Pfam" id="PF04095"/>
    </source>
</evidence>
<evidence type="ECO:0000313" key="10">
    <source>
        <dbReference type="EMBL" id="MBO8460893.1"/>
    </source>
</evidence>
<comment type="function">
    <text evidence="7">Catalyzes the synthesis of beta-nicotinate D-ribonucleotide from nicotinate and 5-phospho-D-ribose 1-phosphate at the expense of ATP.</text>
</comment>
<comment type="catalytic activity">
    <reaction evidence="7">
        <text>5-phospho-alpha-D-ribose 1-diphosphate + nicotinate + ATP + H2O = nicotinate beta-D-ribonucleotide + ADP + phosphate + diphosphate</text>
        <dbReference type="Rhea" id="RHEA:36163"/>
        <dbReference type="ChEBI" id="CHEBI:15377"/>
        <dbReference type="ChEBI" id="CHEBI:30616"/>
        <dbReference type="ChEBI" id="CHEBI:32544"/>
        <dbReference type="ChEBI" id="CHEBI:33019"/>
        <dbReference type="ChEBI" id="CHEBI:43474"/>
        <dbReference type="ChEBI" id="CHEBI:57502"/>
        <dbReference type="ChEBI" id="CHEBI:58017"/>
        <dbReference type="ChEBI" id="CHEBI:456216"/>
        <dbReference type="EC" id="6.3.4.21"/>
    </reaction>
</comment>
<evidence type="ECO:0000313" key="11">
    <source>
        <dbReference type="Proteomes" id="UP000823641"/>
    </source>
</evidence>
<dbReference type="InterPro" id="IPR040727">
    <property type="entry name" value="NAPRTase_N"/>
</dbReference>
<dbReference type="GO" id="GO:0004516">
    <property type="term" value="F:nicotinate phosphoribosyltransferase activity"/>
    <property type="evidence" value="ECO:0007669"/>
    <property type="project" value="UniProtKB-UniRule"/>
</dbReference>
<keyword evidence="4" id="KW-0597">Phosphoprotein</keyword>
<accession>A0A9D9N5G1</accession>
<keyword evidence="10" id="KW-0328">Glycosyltransferase</keyword>
<dbReference type="PANTHER" id="PTHR11098">
    <property type="entry name" value="NICOTINATE PHOSPHORIBOSYLTRANSFERASE"/>
    <property type="match status" value="1"/>
</dbReference>
<keyword evidence="6 7" id="KW-0662">Pyridine nucleotide biosynthesis</keyword>
<dbReference type="Gene3D" id="3.20.140.10">
    <property type="entry name" value="nicotinate phosphoribosyltransferase"/>
    <property type="match status" value="1"/>
</dbReference>
<evidence type="ECO:0000256" key="2">
    <source>
        <dbReference type="ARBA" id="ARBA00010897"/>
    </source>
</evidence>
<dbReference type="AlphaFoldDB" id="A0A9D9N5G1"/>
<evidence type="ECO:0000256" key="7">
    <source>
        <dbReference type="RuleBase" id="RU003838"/>
    </source>
</evidence>
<dbReference type="SUPFAM" id="SSF54675">
    <property type="entry name" value="Nicotinate/Quinolinate PRTase N-terminal domain-like"/>
    <property type="match status" value="1"/>
</dbReference>
<gene>
    <name evidence="10" type="primary">pncB</name>
    <name evidence="10" type="ORF">IAA73_11275</name>
</gene>
<comment type="pathway">
    <text evidence="1 7">Cofactor biosynthesis; NAD(+) biosynthesis; nicotinate D-ribonucleotide from nicotinate: step 1/1.</text>
</comment>
<keyword evidence="5 7" id="KW-0436">Ligase</keyword>
<reference evidence="10" key="1">
    <citation type="submission" date="2020-10" db="EMBL/GenBank/DDBJ databases">
        <authorList>
            <person name="Gilroy R."/>
        </authorList>
    </citation>
    <scope>NUCLEOTIDE SEQUENCE</scope>
    <source>
        <strain evidence="10">G3-3990</strain>
    </source>
</reference>
<dbReference type="NCBIfam" id="NF003704">
    <property type="entry name" value="PRK05321.1"/>
    <property type="match status" value="1"/>
</dbReference>
<feature type="domain" description="Nicotinate phosphoribosyltransferase N-terminal" evidence="9">
    <location>
        <begin position="10"/>
        <end position="129"/>
    </location>
</feature>
<dbReference type="NCBIfam" id="TIGR01514">
    <property type="entry name" value="NAPRTase"/>
    <property type="match status" value="1"/>
</dbReference>